<dbReference type="EMBL" id="PFBW01000062">
    <property type="protein sequence ID" value="PIR77620.1"/>
    <property type="molecule type" value="Genomic_DNA"/>
</dbReference>
<keyword evidence="4 6" id="KW-0238">DNA-binding</keyword>
<keyword evidence="5 6" id="KW-0233">DNA recombination</keyword>
<evidence type="ECO:0000313" key="7">
    <source>
        <dbReference type="EMBL" id="PIR77620.1"/>
    </source>
</evidence>
<dbReference type="Proteomes" id="UP000228528">
    <property type="component" value="Unassembled WGS sequence"/>
</dbReference>
<accession>A0A2M6P2F8</accession>
<dbReference type="Pfam" id="PF00872">
    <property type="entry name" value="Transposase_mut"/>
    <property type="match status" value="1"/>
</dbReference>
<protein>
    <recommendedName>
        <fullName evidence="6">Mutator family transposase</fullName>
    </recommendedName>
</protein>
<evidence type="ECO:0000256" key="5">
    <source>
        <dbReference type="ARBA" id="ARBA00023172"/>
    </source>
</evidence>
<evidence type="ECO:0000313" key="8">
    <source>
        <dbReference type="Proteomes" id="UP000228528"/>
    </source>
</evidence>
<dbReference type="PANTHER" id="PTHR33217:SF7">
    <property type="entry name" value="TRANSPOSASE FOR INSERTION SEQUENCE ELEMENT IS1081"/>
    <property type="match status" value="1"/>
</dbReference>
<organism evidence="7 8">
    <name type="scientific">Candidatus Magasanikbacteria bacterium CG10_big_fil_rev_8_21_14_0_10_38_6</name>
    <dbReference type="NCBI Taxonomy" id="1974647"/>
    <lineage>
        <taxon>Bacteria</taxon>
        <taxon>Candidatus Magasanikiibacteriota</taxon>
    </lineage>
</organism>
<dbReference type="AlphaFoldDB" id="A0A2M6P2F8"/>
<dbReference type="InterPro" id="IPR001207">
    <property type="entry name" value="Transposase_mutator"/>
</dbReference>
<gene>
    <name evidence="7" type="ORF">COU30_01440</name>
</gene>
<evidence type="ECO:0000256" key="1">
    <source>
        <dbReference type="ARBA" id="ARBA00002190"/>
    </source>
</evidence>
<dbReference type="GO" id="GO:0006313">
    <property type="term" value="P:DNA transposition"/>
    <property type="evidence" value="ECO:0007669"/>
    <property type="project" value="UniProtKB-UniRule"/>
</dbReference>
<comment type="caution">
    <text evidence="7">The sequence shown here is derived from an EMBL/GenBank/DDBJ whole genome shotgun (WGS) entry which is preliminary data.</text>
</comment>
<name>A0A2M6P2F8_9BACT</name>
<evidence type="ECO:0000256" key="3">
    <source>
        <dbReference type="ARBA" id="ARBA00022578"/>
    </source>
</evidence>
<proteinExistence type="inferred from homology"/>
<dbReference type="GO" id="GO:0004803">
    <property type="term" value="F:transposase activity"/>
    <property type="evidence" value="ECO:0007669"/>
    <property type="project" value="UniProtKB-UniRule"/>
</dbReference>
<feature type="non-terminal residue" evidence="7">
    <location>
        <position position="1"/>
    </location>
</feature>
<evidence type="ECO:0000256" key="6">
    <source>
        <dbReference type="RuleBase" id="RU365089"/>
    </source>
</evidence>
<reference evidence="8" key="1">
    <citation type="submission" date="2017-09" db="EMBL/GenBank/DDBJ databases">
        <title>Depth-based differentiation of microbial function through sediment-hosted aquifers and enrichment of novel symbionts in the deep terrestrial subsurface.</title>
        <authorList>
            <person name="Probst A.J."/>
            <person name="Ladd B."/>
            <person name="Jarett J.K."/>
            <person name="Geller-Mcgrath D.E."/>
            <person name="Sieber C.M.K."/>
            <person name="Emerson J.B."/>
            <person name="Anantharaman K."/>
            <person name="Thomas B.C."/>
            <person name="Malmstrom R."/>
            <person name="Stieglmeier M."/>
            <person name="Klingl A."/>
            <person name="Woyke T."/>
            <person name="Ryan C.M."/>
            <person name="Banfield J.F."/>
        </authorList>
    </citation>
    <scope>NUCLEOTIDE SEQUENCE [LARGE SCALE GENOMIC DNA]</scope>
</reference>
<comment type="similarity">
    <text evidence="2 6">Belongs to the transposase mutator family.</text>
</comment>
<evidence type="ECO:0000256" key="4">
    <source>
        <dbReference type="ARBA" id="ARBA00023125"/>
    </source>
</evidence>
<keyword evidence="6" id="KW-0814">Transposable element</keyword>
<dbReference type="PANTHER" id="PTHR33217">
    <property type="entry name" value="TRANSPOSASE FOR INSERTION SEQUENCE ELEMENT IS1081"/>
    <property type="match status" value="1"/>
</dbReference>
<dbReference type="GO" id="GO:0003677">
    <property type="term" value="F:DNA binding"/>
    <property type="evidence" value="ECO:0007669"/>
    <property type="project" value="UniProtKB-UniRule"/>
</dbReference>
<sequence>KCPKCSCERTQKRGGRRGLKRYFCNQCRTSFSIDHGQKEEIFWIQHIDGIPIRKLADERKISISQTYEKIIVELNALPNNTFVTKEYCDSEKFCGILIVDGKFIKVKGYKQKIPFIYCIDYLTHDIPVGMVVRSESEEAFESFFQKLKDCNYPLKIVVCDDRSSLEKPLKRHYPEALIQRCLNHYVENIRESLYIRSQSTHQHFFNSIQKHVFEEYIDENNLQKQLEYIFQKHTKENLHRTTILKDIYKRRTELFNYTKVDHCPKNTNLIELYNSHFNARFRALKGFKSFDSAQRWCNALLLRRRTKPLTDCKAKFKHLNGIASLRLTLKNRLIGLIIS</sequence>
<comment type="function">
    <text evidence="1 6">Required for the transposition of the insertion element.</text>
</comment>
<evidence type="ECO:0000256" key="2">
    <source>
        <dbReference type="ARBA" id="ARBA00010961"/>
    </source>
</evidence>
<keyword evidence="3 6" id="KW-0815">Transposition</keyword>